<keyword evidence="11" id="KW-1185">Reference proteome</keyword>
<dbReference type="OrthoDB" id="9782006at2"/>
<dbReference type="AlphaFoldDB" id="A0A1G6IX08"/>
<reference evidence="11" key="1">
    <citation type="submission" date="2016-09" db="EMBL/GenBank/DDBJ databases">
        <authorList>
            <person name="Varghese N."/>
            <person name="Submissions S."/>
        </authorList>
    </citation>
    <scope>NUCLEOTIDE SEQUENCE [LARGE SCALE GENOMIC DNA]</scope>
    <source>
        <strain evidence="11">S5</strain>
    </source>
</reference>
<keyword evidence="4 8" id="KW-0812">Transmembrane</keyword>
<feature type="transmembrane region" description="Helical" evidence="8">
    <location>
        <begin position="12"/>
        <end position="35"/>
    </location>
</feature>
<protein>
    <submittedName>
        <fullName evidence="10">Putative drug exporter of the RND superfamily</fullName>
    </submittedName>
</protein>
<evidence type="ECO:0000256" key="3">
    <source>
        <dbReference type="ARBA" id="ARBA00022475"/>
    </source>
</evidence>
<keyword evidence="5 8" id="KW-1133">Transmembrane helix</keyword>
<feature type="coiled-coil region" evidence="7">
    <location>
        <begin position="778"/>
        <end position="805"/>
    </location>
</feature>
<dbReference type="Gene3D" id="1.20.1640.10">
    <property type="entry name" value="Multidrug efflux transporter AcrB transmembrane domain"/>
    <property type="match status" value="2"/>
</dbReference>
<evidence type="ECO:0000313" key="10">
    <source>
        <dbReference type="EMBL" id="SDC11009.1"/>
    </source>
</evidence>
<evidence type="ECO:0000313" key="11">
    <source>
        <dbReference type="Proteomes" id="UP000242949"/>
    </source>
</evidence>
<dbReference type="PANTHER" id="PTHR33406:SF6">
    <property type="entry name" value="MEMBRANE PROTEIN YDGH-RELATED"/>
    <property type="match status" value="1"/>
</dbReference>
<feature type="transmembrane region" description="Helical" evidence="8">
    <location>
        <begin position="1075"/>
        <end position="1097"/>
    </location>
</feature>
<organism evidence="10 11">
    <name type="scientific">Pelagirhabdus alkalitolerans</name>
    <dbReference type="NCBI Taxonomy" id="1612202"/>
    <lineage>
        <taxon>Bacteria</taxon>
        <taxon>Bacillati</taxon>
        <taxon>Bacillota</taxon>
        <taxon>Bacilli</taxon>
        <taxon>Bacillales</taxon>
        <taxon>Bacillaceae</taxon>
        <taxon>Pelagirhabdus</taxon>
    </lineage>
</organism>
<feature type="transmembrane region" description="Helical" evidence="8">
    <location>
        <begin position="290"/>
        <end position="310"/>
    </location>
</feature>
<keyword evidence="7" id="KW-0175">Coiled coil</keyword>
<dbReference type="Gene3D" id="1.10.287.950">
    <property type="entry name" value="Methyl-accepting chemotaxis protein"/>
    <property type="match status" value="2"/>
</dbReference>
<dbReference type="InterPro" id="IPR050545">
    <property type="entry name" value="Mycobact_MmpL"/>
</dbReference>
<sequence length="1184" mass="133478">MIKRLSQWRHNFKSVGFVHVNPIIWVIAVVALFMVSPDISQFVHEEGMPSAPEGYPSEAVDDIIERDDGFTGHEIIVVYQNENESSFTDDEKDQIEERAESIRYESDLNLYDVMSPFDGEEAEDRLLSEDEDVLVVVLQSNIESNEYADVRGLIDDEMAVDGMNHYQTGEIAINEDVLVTTEEGLDRSTIITVILVFVVLAIIFKSPVAPFIPLLMLGTVYVISVSLVSVLIDRFGFPVSQFTEVFILIVVFGVGTDYCILVMQRFQEEAIHEPNQRLAMKSTMKGARNSVLYSAMTGFIGFAAIGLANFDLYRSAVGVTFSVIFVILAIWMLFPFIFQVLGNRIFWPSQQKVKEPNNWLWGKLGYFALYKTKYAIILILIATIPLALMYDQSRSFDNLDEIDPSFDSVQGYDLVDEAFGEGDLFFTTLVIESNEGSWYDVQAIPYLELLSLNLEKIDNVDEVRTISRPEGEVLEEATVSYLAEELRDGLEEVSGGLSELEEGQLELLTELENQEPTLEEAEEGIYELLNGVEESRDGVNEIDQNLMELAEGLEEGESGLEELITGQNEMLDELEAFSEVPGELEERLQTFFDESDGYVEDLSRLIDGLEQLNDVVSTFNEQSVIGDELLNDLNEGSEQFLDVLILIQELSDESEEIDEAFDEFIESLESVDVLLATFQAELDELNEDEVLELLESILGFPIDEVTDEDFELIEELDQVLSESREQLAEAIEMSEDIQGTMDDAFESLDEELPGLIESIEMVDDVIETLESLEQQFDADEIDQELSEAIEELEAFEEVLQEITERENELFDVFEQIDMAINELQSGIREMQAGTEEIMEGLSEAVEGIYELSEALSELDDGLGEIEQGLSDFAGEFDQVETMLELLITSVDEMRDGTLEIDDGLDEAIETLDDIIEKSGHPLGGLIFMRDLIESEEFEQVWEQYTTPSEMRVAFVEIGLTVNPYSDEAFDTLDEIEEMTYFSLQDTFLEDTDLAFEGITSNNRDLRDVSDSDFIFTAAVMLVGIFIALTILFKSLIMPIYVIGSLIITYICAMSITELIFVNWLDYDGLMWATPFFAFVLLMALGVDYSIFLLGRLSDDLTGDETSFDELILTTMQKVGSTVLSAGVILGGTFASLYPSGVLTLMQVSTIVIAGIIFYTLIMLPLFVPIMFKWIGSYNWWPFKR</sequence>
<evidence type="ECO:0000256" key="8">
    <source>
        <dbReference type="SAM" id="Phobius"/>
    </source>
</evidence>
<feature type="transmembrane region" description="Helical" evidence="8">
    <location>
        <begin position="211"/>
        <end position="232"/>
    </location>
</feature>
<keyword evidence="6 8" id="KW-0472">Membrane</keyword>
<feature type="transmembrane region" description="Helical" evidence="8">
    <location>
        <begin position="1013"/>
        <end position="1032"/>
    </location>
</feature>
<comment type="similarity">
    <text evidence="2">Belongs to the resistance-nodulation-cell division (RND) (TC 2.A.6) family. MmpL subfamily.</text>
</comment>
<dbReference type="Pfam" id="PF03176">
    <property type="entry name" value="MMPL"/>
    <property type="match status" value="2"/>
</dbReference>
<proteinExistence type="inferred from homology"/>
<dbReference type="InterPro" id="IPR004869">
    <property type="entry name" value="MMPL_dom"/>
</dbReference>
<feature type="domain" description="Membrane transport protein MMPL" evidence="9">
    <location>
        <begin position="936"/>
        <end position="1180"/>
    </location>
</feature>
<feature type="transmembrane region" description="Helical" evidence="8">
    <location>
        <begin position="244"/>
        <end position="263"/>
    </location>
</feature>
<dbReference type="STRING" id="1612202.SAMN05421734_104162"/>
<dbReference type="GO" id="GO:0005886">
    <property type="term" value="C:plasma membrane"/>
    <property type="evidence" value="ECO:0007669"/>
    <property type="project" value="UniProtKB-SubCell"/>
</dbReference>
<feature type="domain" description="Membrane transport protein MMPL" evidence="9">
    <location>
        <begin position="58"/>
        <end position="359"/>
    </location>
</feature>
<dbReference type="PANTHER" id="PTHR33406">
    <property type="entry name" value="MEMBRANE PROTEIN MJ1562-RELATED"/>
    <property type="match status" value="1"/>
</dbReference>
<evidence type="ECO:0000256" key="7">
    <source>
        <dbReference type="SAM" id="Coils"/>
    </source>
</evidence>
<accession>A0A1G6IX08</accession>
<keyword evidence="3" id="KW-1003">Cell membrane</keyword>
<dbReference type="EMBL" id="FMYI01000004">
    <property type="protein sequence ID" value="SDC11009.1"/>
    <property type="molecule type" value="Genomic_DNA"/>
</dbReference>
<evidence type="ECO:0000256" key="2">
    <source>
        <dbReference type="ARBA" id="ARBA00010157"/>
    </source>
</evidence>
<feature type="transmembrane region" description="Helical" evidence="8">
    <location>
        <begin position="316"/>
        <end position="338"/>
    </location>
</feature>
<dbReference type="RefSeq" id="WP_090795168.1">
    <property type="nucleotide sequence ID" value="NZ_FMYI01000004.1"/>
</dbReference>
<dbReference type="Proteomes" id="UP000242949">
    <property type="component" value="Unassembled WGS sequence"/>
</dbReference>
<name>A0A1G6IX08_9BACI</name>
<evidence type="ECO:0000256" key="6">
    <source>
        <dbReference type="ARBA" id="ARBA00023136"/>
    </source>
</evidence>
<feature type="transmembrane region" description="Helical" evidence="8">
    <location>
        <begin position="188"/>
        <end position="204"/>
    </location>
</feature>
<dbReference type="SUPFAM" id="SSF58104">
    <property type="entry name" value="Methyl-accepting chemotaxis protein (MCP) signaling domain"/>
    <property type="match status" value="2"/>
</dbReference>
<feature type="transmembrane region" description="Helical" evidence="8">
    <location>
        <begin position="1149"/>
        <end position="1174"/>
    </location>
</feature>
<evidence type="ECO:0000256" key="5">
    <source>
        <dbReference type="ARBA" id="ARBA00022989"/>
    </source>
</evidence>
<feature type="transmembrane region" description="Helical" evidence="8">
    <location>
        <begin position="1118"/>
        <end position="1137"/>
    </location>
</feature>
<evidence type="ECO:0000259" key="9">
    <source>
        <dbReference type="Pfam" id="PF03176"/>
    </source>
</evidence>
<gene>
    <name evidence="10" type="ORF">SAMN05421734_104162</name>
</gene>
<comment type="subcellular location">
    <subcellularLocation>
        <location evidence="1">Cell membrane</location>
        <topology evidence="1">Multi-pass membrane protein</topology>
    </subcellularLocation>
</comment>
<evidence type="ECO:0000256" key="4">
    <source>
        <dbReference type="ARBA" id="ARBA00022692"/>
    </source>
</evidence>
<evidence type="ECO:0000256" key="1">
    <source>
        <dbReference type="ARBA" id="ARBA00004651"/>
    </source>
</evidence>
<feature type="transmembrane region" description="Helical" evidence="8">
    <location>
        <begin position="1039"/>
        <end position="1063"/>
    </location>
</feature>
<dbReference type="SUPFAM" id="SSF82866">
    <property type="entry name" value="Multidrug efflux transporter AcrB transmembrane domain"/>
    <property type="match status" value="2"/>
</dbReference>